<gene>
    <name evidence="2" type="ORF">FB550_108161</name>
</gene>
<keyword evidence="3" id="KW-1185">Reference proteome</keyword>
<feature type="domain" description="6-hydroxymethylpterin diphosphokinase MptE-like" evidence="1">
    <location>
        <begin position="27"/>
        <end position="183"/>
    </location>
</feature>
<evidence type="ECO:0000259" key="1">
    <source>
        <dbReference type="Pfam" id="PF01973"/>
    </source>
</evidence>
<evidence type="ECO:0000313" key="2">
    <source>
        <dbReference type="EMBL" id="TWD98906.1"/>
    </source>
</evidence>
<dbReference type="EMBL" id="VIVN01000008">
    <property type="protein sequence ID" value="TWD98906.1"/>
    <property type="molecule type" value="Genomic_DNA"/>
</dbReference>
<dbReference type="Pfam" id="PF01973">
    <property type="entry name" value="MptE-like"/>
    <property type="match status" value="1"/>
</dbReference>
<sequence length="260" mass="30938">MIIKKYARNQLYRTITFSRYMIFPYTTNGKKLKYLRNKHRGKRCFIVGNGPSLSIKDLNKLKDEITFAFNRIYYIFDKTDWRPTYYCSEDDKTIFKSKEEINKLIIENKFFPVNFPWDYNIHFNNAKYFIFKFGDRNVEPNFSEDIVKGIYWGNTVAYTAIQIAVYMGIREIYLLGVDHNFSKMINDKGEIVIDESAKDYFTEKYNTDKEDLYIPNIEVSTRAFSAAKRYADENNIKIYNATRGGKLEVFDRVDFDQIIL</sequence>
<protein>
    <submittedName>
        <fullName evidence="2">Uncharacterized protein DUF115</fullName>
    </submittedName>
</protein>
<dbReference type="AlphaFoldDB" id="A0A561D629"/>
<reference evidence="2 3" key="1">
    <citation type="submission" date="2019-06" db="EMBL/GenBank/DDBJ databases">
        <title>Sorghum-associated microbial communities from plants grown in Nebraska, USA.</title>
        <authorList>
            <person name="Schachtman D."/>
        </authorList>
    </citation>
    <scope>NUCLEOTIDE SEQUENCE [LARGE SCALE GENOMIC DNA]</scope>
    <source>
        <strain evidence="2 3">2482</strain>
    </source>
</reference>
<evidence type="ECO:0000313" key="3">
    <source>
        <dbReference type="Proteomes" id="UP000319671"/>
    </source>
</evidence>
<comment type="caution">
    <text evidence="2">The sequence shown here is derived from an EMBL/GenBank/DDBJ whole genome shotgun (WGS) entry which is preliminary data.</text>
</comment>
<dbReference type="RefSeq" id="WP_144566342.1">
    <property type="nucleotide sequence ID" value="NZ_VIVN01000008.1"/>
</dbReference>
<name>A0A561D629_9BACI</name>
<proteinExistence type="predicted"/>
<dbReference type="Gene3D" id="3.90.1480.10">
    <property type="entry name" value="Alpha-2,3-sialyltransferase"/>
    <property type="match status" value="1"/>
</dbReference>
<accession>A0A561D629</accession>
<organism evidence="2 3">
    <name type="scientific">Neobacillus bataviensis</name>
    <dbReference type="NCBI Taxonomy" id="220685"/>
    <lineage>
        <taxon>Bacteria</taxon>
        <taxon>Bacillati</taxon>
        <taxon>Bacillota</taxon>
        <taxon>Bacilli</taxon>
        <taxon>Bacillales</taxon>
        <taxon>Bacillaceae</taxon>
        <taxon>Neobacillus</taxon>
    </lineage>
</organism>
<dbReference type="InterPro" id="IPR002826">
    <property type="entry name" value="MptE-like"/>
</dbReference>
<dbReference type="Proteomes" id="UP000319671">
    <property type="component" value="Unassembled WGS sequence"/>
</dbReference>